<gene>
    <name evidence="2" type="ORF">DSYM_07520</name>
</gene>
<accession>A0A809QXB1</accession>
<organism evidence="2 3">
    <name type="scientific">Candidatus Desulfobacillus denitrificans</name>
    <dbReference type="NCBI Taxonomy" id="2608985"/>
    <lineage>
        <taxon>Bacteria</taxon>
        <taxon>Pseudomonadati</taxon>
        <taxon>Pseudomonadota</taxon>
        <taxon>Betaproteobacteria</taxon>
        <taxon>Candidatus Desulfobacillus</taxon>
    </lineage>
</organism>
<sequence length="91" mass="9068">MMNRESLVFCGASLAVALAVCAAGFKLAALPAETVAAAKQPAPAETLPDVDIGGGFGKVSVIELVGYYMENPPAPKGGGDASPAVKRFGGC</sequence>
<keyword evidence="1" id="KW-0732">Signal</keyword>
<evidence type="ECO:0000256" key="1">
    <source>
        <dbReference type="SAM" id="SignalP"/>
    </source>
</evidence>
<dbReference type="EMBL" id="AP021857">
    <property type="protein sequence ID" value="BBO20053.1"/>
    <property type="molecule type" value="Genomic_DNA"/>
</dbReference>
<evidence type="ECO:0000313" key="2">
    <source>
        <dbReference type="EMBL" id="BBO20053.1"/>
    </source>
</evidence>
<name>A0A809QXB1_9PROT</name>
<reference evidence="2" key="1">
    <citation type="journal article" name="DNA Res.">
        <title>The physiological potential of anammox bacteria as revealed by their core genome structure.</title>
        <authorList>
            <person name="Okubo T."/>
            <person name="Toyoda A."/>
            <person name="Fukuhara K."/>
            <person name="Uchiyama I."/>
            <person name="Harigaya Y."/>
            <person name="Kuroiwa M."/>
            <person name="Suzuki T."/>
            <person name="Murakami Y."/>
            <person name="Suwa Y."/>
            <person name="Takami H."/>
        </authorList>
    </citation>
    <scope>NUCLEOTIDE SEQUENCE</scope>
    <source>
        <strain evidence="2">317325-3</strain>
    </source>
</reference>
<feature type="signal peptide" evidence="1">
    <location>
        <begin position="1"/>
        <end position="22"/>
    </location>
</feature>
<proteinExistence type="predicted"/>
<evidence type="ECO:0000313" key="3">
    <source>
        <dbReference type="Proteomes" id="UP000662914"/>
    </source>
</evidence>
<dbReference type="Proteomes" id="UP000662914">
    <property type="component" value="Chromosome"/>
</dbReference>
<protein>
    <recommendedName>
        <fullName evidence="4">Lipoprotein</fullName>
    </recommendedName>
</protein>
<feature type="chain" id="PRO_5035186784" description="Lipoprotein" evidence="1">
    <location>
        <begin position="23"/>
        <end position="91"/>
    </location>
</feature>
<evidence type="ECO:0008006" key="4">
    <source>
        <dbReference type="Google" id="ProtNLM"/>
    </source>
</evidence>
<dbReference type="KEGG" id="ddz:DSYM_07520"/>
<dbReference type="AlphaFoldDB" id="A0A809QXB1"/>